<evidence type="ECO:0000259" key="1">
    <source>
        <dbReference type="PROSITE" id="PS50011"/>
    </source>
</evidence>
<dbReference type="InterPro" id="IPR001245">
    <property type="entry name" value="Ser-Thr/Tyr_kinase_cat_dom"/>
</dbReference>
<organism evidence="2 3">
    <name type="scientific">Lactuca saligna</name>
    <name type="common">Willowleaf lettuce</name>
    <dbReference type="NCBI Taxonomy" id="75948"/>
    <lineage>
        <taxon>Eukaryota</taxon>
        <taxon>Viridiplantae</taxon>
        <taxon>Streptophyta</taxon>
        <taxon>Embryophyta</taxon>
        <taxon>Tracheophyta</taxon>
        <taxon>Spermatophyta</taxon>
        <taxon>Magnoliopsida</taxon>
        <taxon>eudicotyledons</taxon>
        <taxon>Gunneridae</taxon>
        <taxon>Pentapetalae</taxon>
        <taxon>asterids</taxon>
        <taxon>campanulids</taxon>
        <taxon>Asterales</taxon>
        <taxon>Asteraceae</taxon>
        <taxon>Cichorioideae</taxon>
        <taxon>Cichorieae</taxon>
        <taxon>Lactucinae</taxon>
        <taxon>Lactuca</taxon>
    </lineage>
</organism>
<keyword evidence="3" id="KW-1185">Reference proteome</keyword>
<dbReference type="PANTHER" id="PTHR27003:SF359">
    <property type="entry name" value="SERINE_THREONINE-PROTEIN KINASE UNC-51-RELATED"/>
    <property type="match status" value="1"/>
</dbReference>
<gene>
    <name evidence="2" type="ORF">LSALG_LOCUS20883</name>
</gene>
<dbReference type="EMBL" id="OX465080">
    <property type="protein sequence ID" value="CAI9281170.1"/>
    <property type="molecule type" value="Genomic_DNA"/>
</dbReference>
<evidence type="ECO:0000313" key="2">
    <source>
        <dbReference type="EMBL" id="CAI9281170.1"/>
    </source>
</evidence>
<evidence type="ECO:0000313" key="3">
    <source>
        <dbReference type="Proteomes" id="UP001177003"/>
    </source>
</evidence>
<dbReference type="InterPro" id="IPR011009">
    <property type="entry name" value="Kinase-like_dom_sf"/>
</dbReference>
<name>A0AA36E494_LACSI</name>
<dbReference type="Gene3D" id="1.10.510.10">
    <property type="entry name" value="Transferase(Phosphotransferase) domain 1"/>
    <property type="match status" value="1"/>
</dbReference>
<dbReference type="GO" id="GO:0004714">
    <property type="term" value="F:transmembrane receptor protein tyrosine kinase activity"/>
    <property type="evidence" value="ECO:0007669"/>
    <property type="project" value="InterPro"/>
</dbReference>
<dbReference type="PROSITE" id="PS50011">
    <property type="entry name" value="PROTEIN_KINASE_DOM"/>
    <property type="match status" value="1"/>
</dbReference>
<feature type="domain" description="Protein kinase" evidence="1">
    <location>
        <begin position="26"/>
        <end position="303"/>
    </location>
</feature>
<dbReference type="AlphaFoldDB" id="A0AA36E494"/>
<sequence length="379" mass="42991">MSSSFMREFAHLQIPLESIICATNNFANSNFIAQGAYGKVYKGDFSSSEGPTISAVKRWNPLNEDGGPEFRREIMLLAENIHENLITLLGFCDEKKERILVYEYAPNKSLDFHLADPKLTWVQRLKICLETARGLQYLHNPKEAQRVLHCDIKSGNILLDENWKAKVSDFGLSKYGPATVFRSYLITQAKGTLGYVDPAFMETLVYTKESDVYSFGVVLFEVLCSRVCIDFSCDDDAHRCLVAWVKKSSKEEIRDTIIHSNLRQQMKHHSFDKFLKLALQCVEKEPRRRPSMDIIVGTLESALKSQERFVKFKKASGIMLDIAAASLIRISPEASRVPLMLKSALSEDRPFGITCKNLIRTFHGSKQISPKDESSHPEP</sequence>
<dbReference type="SUPFAM" id="SSF56112">
    <property type="entry name" value="Protein kinase-like (PK-like)"/>
    <property type="match status" value="1"/>
</dbReference>
<dbReference type="InterPro" id="IPR045272">
    <property type="entry name" value="ANXUR1/2-like"/>
</dbReference>
<dbReference type="InterPro" id="IPR008271">
    <property type="entry name" value="Ser/Thr_kinase_AS"/>
</dbReference>
<reference evidence="2" key="1">
    <citation type="submission" date="2023-04" db="EMBL/GenBank/DDBJ databases">
        <authorList>
            <person name="Vijverberg K."/>
            <person name="Xiong W."/>
            <person name="Schranz E."/>
        </authorList>
    </citation>
    <scope>NUCLEOTIDE SEQUENCE</scope>
</reference>
<dbReference type="PROSITE" id="PS00108">
    <property type="entry name" value="PROTEIN_KINASE_ST"/>
    <property type="match status" value="1"/>
</dbReference>
<dbReference type="SMART" id="SM00220">
    <property type="entry name" value="S_TKc"/>
    <property type="match status" value="1"/>
</dbReference>
<proteinExistence type="predicted"/>
<dbReference type="Proteomes" id="UP001177003">
    <property type="component" value="Chromosome 4"/>
</dbReference>
<dbReference type="GO" id="GO:0005524">
    <property type="term" value="F:ATP binding"/>
    <property type="evidence" value="ECO:0007669"/>
    <property type="project" value="InterPro"/>
</dbReference>
<protein>
    <recommendedName>
        <fullName evidence="1">Protein kinase domain-containing protein</fullName>
    </recommendedName>
</protein>
<dbReference type="GO" id="GO:0005886">
    <property type="term" value="C:plasma membrane"/>
    <property type="evidence" value="ECO:0007669"/>
    <property type="project" value="TreeGrafter"/>
</dbReference>
<dbReference type="InterPro" id="IPR000719">
    <property type="entry name" value="Prot_kinase_dom"/>
</dbReference>
<dbReference type="PANTHER" id="PTHR27003">
    <property type="entry name" value="OS07G0166700 PROTEIN"/>
    <property type="match status" value="1"/>
</dbReference>
<accession>A0AA36E494</accession>
<dbReference type="Pfam" id="PF07714">
    <property type="entry name" value="PK_Tyr_Ser-Thr"/>
    <property type="match status" value="1"/>
</dbReference>
<dbReference type="Gene3D" id="3.30.200.20">
    <property type="entry name" value="Phosphorylase Kinase, domain 1"/>
    <property type="match status" value="1"/>
</dbReference>
<dbReference type="GO" id="GO:0009506">
    <property type="term" value="C:plasmodesma"/>
    <property type="evidence" value="ECO:0007669"/>
    <property type="project" value="TreeGrafter"/>
</dbReference>